<feature type="signal peptide" evidence="2">
    <location>
        <begin position="1"/>
        <end position="24"/>
    </location>
</feature>
<dbReference type="Pfam" id="PF14365">
    <property type="entry name" value="Neprosin_AP"/>
    <property type="match status" value="1"/>
</dbReference>
<evidence type="ECO:0000256" key="1">
    <source>
        <dbReference type="SAM" id="MobiDB-lite"/>
    </source>
</evidence>
<dbReference type="PROSITE" id="PS52045">
    <property type="entry name" value="NEPROSIN_PEP_CD"/>
    <property type="match status" value="1"/>
</dbReference>
<sequence length="436" mass="46244">MAHAAVLLVIAMALLATATTSSDALSPAGHLMDPQDIKKTIKQNKGDVIDCVDINRQPSLKHPLFRDHKVQLKPTRSWKPNLEAEESSKLSSRVGAWQRADQSWRRSGGSCPQGTVPIRRTPNGSAVDAAVAADAIRRSFSPAPSPSAGAAGDQAVGPQDGAAAAGPRIEVAASYAVNGPYHGAYAMLPVWKAHVEPKEASHTYIHVAGTTNPTYVPFPGEDPPDLNNAVWVGLSQFPSMFGDDNPRLFVYYTTDNGQKHYCYNTGCAGFVQTSSRIALGGTFANFSAPGGSQIFLSVSIYKVRGWRAPVVGVGDGRGHEVLGYFPHFIFPRFFYEGLHNEMGGRVLNTWPQGRHTATQMGSGVLPAAADPQKSPAAVVAAYFALNVTGHDFPDIARKKTVVTAPGCYGVQLGGDDRSAQGFDTLFGGPGGPDCAS</sequence>
<name>A0ABC9FFV7_9POAL</name>
<protein>
    <recommendedName>
        <fullName evidence="3">Neprosin PEP catalytic domain-containing protein</fullName>
    </recommendedName>
</protein>
<proteinExistence type="predicted"/>
<dbReference type="AlphaFoldDB" id="A0ABC9FFV7"/>
<evidence type="ECO:0000256" key="2">
    <source>
        <dbReference type="SAM" id="SignalP"/>
    </source>
</evidence>
<evidence type="ECO:0000313" key="5">
    <source>
        <dbReference type="Proteomes" id="UP001497457"/>
    </source>
</evidence>
<dbReference type="InterPro" id="IPR053168">
    <property type="entry name" value="Glutamic_endopeptidase"/>
</dbReference>
<feature type="chain" id="PRO_5044804616" description="Neprosin PEP catalytic domain-containing protein" evidence="2">
    <location>
        <begin position="25"/>
        <end position="436"/>
    </location>
</feature>
<accession>A0ABC9FFV7</accession>
<dbReference type="PANTHER" id="PTHR31589:SF255">
    <property type="entry name" value="NEPROSIN DOMAIN-CONTAINING PROTEIN"/>
    <property type="match status" value="1"/>
</dbReference>
<organism evidence="4 5">
    <name type="scientific">Urochloa decumbens</name>
    <dbReference type="NCBI Taxonomy" id="240449"/>
    <lineage>
        <taxon>Eukaryota</taxon>
        <taxon>Viridiplantae</taxon>
        <taxon>Streptophyta</taxon>
        <taxon>Embryophyta</taxon>
        <taxon>Tracheophyta</taxon>
        <taxon>Spermatophyta</taxon>
        <taxon>Magnoliopsida</taxon>
        <taxon>Liliopsida</taxon>
        <taxon>Poales</taxon>
        <taxon>Poaceae</taxon>
        <taxon>PACMAD clade</taxon>
        <taxon>Panicoideae</taxon>
        <taxon>Panicodae</taxon>
        <taxon>Paniceae</taxon>
        <taxon>Melinidinae</taxon>
        <taxon>Urochloa</taxon>
    </lineage>
</organism>
<dbReference type="InterPro" id="IPR004314">
    <property type="entry name" value="Neprosin"/>
</dbReference>
<dbReference type="Proteomes" id="UP001497457">
    <property type="component" value="Chromosome 6rd"/>
</dbReference>
<keyword evidence="2" id="KW-0732">Signal</keyword>
<dbReference type="EMBL" id="OZ075116">
    <property type="protein sequence ID" value="CAL5073386.1"/>
    <property type="molecule type" value="Genomic_DNA"/>
</dbReference>
<dbReference type="InterPro" id="IPR025521">
    <property type="entry name" value="Neprosin_propep"/>
</dbReference>
<dbReference type="Pfam" id="PF03080">
    <property type="entry name" value="Neprosin"/>
    <property type="match status" value="1"/>
</dbReference>
<evidence type="ECO:0000313" key="4">
    <source>
        <dbReference type="EMBL" id="CAL5073386.1"/>
    </source>
</evidence>
<feature type="region of interest" description="Disordered" evidence="1">
    <location>
        <begin position="139"/>
        <end position="161"/>
    </location>
</feature>
<gene>
    <name evidence="4" type="ORF">URODEC1_LOCUS104574</name>
</gene>
<reference evidence="4" key="1">
    <citation type="submission" date="2024-10" db="EMBL/GenBank/DDBJ databases">
        <authorList>
            <person name="Ryan C."/>
        </authorList>
    </citation>
    <scope>NUCLEOTIDE SEQUENCE [LARGE SCALE GENOMIC DNA]</scope>
</reference>
<dbReference type="PANTHER" id="PTHR31589">
    <property type="entry name" value="PROTEIN, PUTATIVE (DUF239)-RELATED-RELATED"/>
    <property type="match status" value="1"/>
</dbReference>
<keyword evidence="5" id="KW-1185">Reference proteome</keyword>
<feature type="region of interest" description="Disordered" evidence="1">
    <location>
        <begin position="101"/>
        <end position="122"/>
    </location>
</feature>
<evidence type="ECO:0000259" key="3">
    <source>
        <dbReference type="PROSITE" id="PS52045"/>
    </source>
</evidence>
<feature type="domain" description="Neprosin PEP catalytic" evidence="3">
    <location>
        <begin position="162"/>
        <end position="435"/>
    </location>
</feature>